<keyword evidence="3" id="KW-1185">Reference proteome</keyword>
<dbReference type="EMBL" id="BJHW01000001">
    <property type="protein sequence ID" value="GDY53526.1"/>
    <property type="molecule type" value="Genomic_DNA"/>
</dbReference>
<reference evidence="2 3" key="1">
    <citation type="journal article" date="2020" name="Int. J. Syst. Evol. Microbiol.">
        <title>Reclassification of Streptomyces castelarensis and Streptomyces sporoclivatus as later heterotypic synonyms of Streptomyces antimycoticus.</title>
        <authorList>
            <person name="Komaki H."/>
            <person name="Tamura T."/>
        </authorList>
    </citation>
    <scope>NUCLEOTIDE SEQUENCE [LARGE SCALE GENOMIC DNA]</scope>
    <source>
        <strain evidence="2 3">NBRC 13459</strain>
    </source>
</reference>
<evidence type="ECO:0008006" key="4">
    <source>
        <dbReference type="Google" id="ProtNLM"/>
    </source>
</evidence>
<keyword evidence="1" id="KW-0732">Signal</keyword>
<name>A0A4D4L2Y1_STRVO</name>
<dbReference type="AlphaFoldDB" id="A0A4D4L2Y1"/>
<dbReference type="Proteomes" id="UP000301309">
    <property type="component" value="Unassembled WGS sequence"/>
</dbReference>
<evidence type="ECO:0000313" key="2">
    <source>
        <dbReference type="EMBL" id="GDY53526.1"/>
    </source>
</evidence>
<sequence>MARRLRPALTGIAAAATLGLAVPASATAADVPPSWDFVTSTKFFEIAGVYYSYDAESHGGEFHACIHTTWNGEAQYALYESDPDSSHELVGTIRTQTAGGCETWNVSAYVDGSNNRAELYIATNDARAYKADFYD</sequence>
<evidence type="ECO:0000313" key="3">
    <source>
        <dbReference type="Proteomes" id="UP000301309"/>
    </source>
</evidence>
<accession>A0A4D4L2Y1</accession>
<protein>
    <recommendedName>
        <fullName evidence="4">Secreted protein</fullName>
    </recommendedName>
</protein>
<dbReference type="RefSeq" id="WP_137977911.1">
    <property type="nucleotide sequence ID" value="NZ_BAAASO010000023.1"/>
</dbReference>
<feature type="chain" id="PRO_5021015225" description="Secreted protein" evidence="1">
    <location>
        <begin position="29"/>
        <end position="135"/>
    </location>
</feature>
<evidence type="ECO:0000256" key="1">
    <source>
        <dbReference type="SAM" id="SignalP"/>
    </source>
</evidence>
<gene>
    <name evidence="2" type="ORF">SVIO_041490</name>
</gene>
<organism evidence="2 3">
    <name type="scientific">Streptomyces violaceusniger</name>
    <dbReference type="NCBI Taxonomy" id="68280"/>
    <lineage>
        <taxon>Bacteria</taxon>
        <taxon>Bacillati</taxon>
        <taxon>Actinomycetota</taxon>
        <taxon>Actinomycetes</taxon>
        <taxon>Kitasatosporales</taxon>
        <taxon>Streptomycetaceae</taxon>
        <taxon>Streptomyces</taxon>
        <taxon>Streptomyces violaceusniger group</taxon>
    </lineage>
</organism>
<proteinExistence type="predicted"/>
<comment type="caution">
    <text evidence="2">The sequence shown here is derived from an EMBL/GenBank/DDBJ whole genome shotgun (WGS) entry which is preliminary data.</text>
</comment>
<dbReference type="OrthoDB" id="2912061at2"/>
<feature type="signal peptide" evidence="1">
    <location>
        <begin position="1"/>
        <end position="28"/>
    </location>
</feature>